<keyword evidence="5 9" id="KW-0812">Transmembrane</keyword>
<feature type="compositionally biased region" description="Polar residues" evidence="8">
    <location>
        <begin position="1"/>
        <end position="10"/>
    </location>
</feature>
<keyword evidence="4" id="KW-1003">Cell membrane</keyword>
<feature type="transmembrane region" description="Helical" evidence="9">
    <location>
        <begin position="104"/>
        <end position="121"/>
    </location>
</feature>
<feature type="transmembrane region" description="Helical" evidence="9">
    <location>
        <begin position="231"/>
        <end position="250"/>
    </location>
</feature>
<comment type="caution">
    <text evidence="10">The sequence shown here is derived from an EMBL/GenBank/DDBJ whole genome shotgun (WGS) entry which is preliminary data.</text>
</comment>
<evidence type="ECO:0000313" key="10">
    <source>
        <dbReference type="EMBL" id="HJG81420.1"/>
    </source>
</evidence>
<dbReference type="InterPro" id="IPR037294">
    <property type="entry name" value="ABC_BtuC-like"/>
</dbReference>
<evidence type="ECO:0000256" key="2">
    <source>
        <dbReference type="ARBA" id="ARBA00007935"/>
    </source>
</evidence>
<dbReference type="NCBIfam" id="TIGR03869">
    <property type="entry name" value="F420-0_ABCperm"/>
    <property type="match status" value="1"/>
</dbReference>
<dbReference type="GO" id="GO:0022857">
    <property type="term" value="F:transmembrane transporter activity"/>
    <property type="evidence" value="ECO:0007669"/>
    <property type="project" value="InterPro"/>
</dbReference>
<dbReference type="InterPro" id="IPR000522">
    <property type="entry name" value="ABC_transptr_permease_BtuC"/>
</dbReference>
<dbReference type="PANTHER" id="PTHR30472">
    <property type="entry name" value="FERRIC ENTEROBACTIN TRANSPORT SYSTEM PERMEASE PROTEIN"/>
    <property type="match status" value="1"/>
</dbReference>
<feature type="transmembrane region" description="Helical" evidence="9">
    <location>
        <begin position="160"/>
        <end position="182"/>
    </location>
</feature>
<dbReference type="InterPro" id="IPR022410">
    <property type="entry name" value="ABC_transptr_permease_F420-0"/>
</dbReference>
<dbReference type="PANTHER" id="PTHR30472:SF67">
    <property type="entry name" value="PERMEASE OF ABC TRANSPORTER-RELATED"/>
    <property type="match status" value="1"/>
</dbReference>
<evidence type="ECO:0000256" key="9">
    <source>
        <dbReference type="SAM" id="Phobius"/>
    </source>
</evidence>
<dbReference type="GO" id="GO:0033214">
    <property type="term" value="P:siderophore-iron import into cell"/>
    <property type="evidence" value="ECO:0007669"/>
    <property type="project" value="TreeGrafter"/>
</dbReference>
<feature type="transmembrane region" description="Helical" evidence="9">
    <location>
        <begin position="188"/>
        <end position="210"/>
    </location>
</feature>
<evidence type="ECO:0000313" key="11">
    <source>
        <dbReference type="Proteomes" id="UP000784435"/>
    </source>
</evidence>
<dbReference type="AlphaFoldDB" id="A0A921MFY2"/>
<evidence type="ECO:0000256" key="6">
    <source>
        <dbReference type="ARBA" id="ARBA00022989"/>
    </source>
</evidence>
<accession>A0A921MFY2</accession>
<dbReference type="Pfam" id="PF01032">
    <property type="entry name" value="FecCD"/>
    <property type="match status" value="1"/>
</dbReference>
<keyword evidence="3" id="KW-0813">Transport</keyword>
<organism evidence="10 11">
    <name type="scientific">Brevibacterium senegalense</name>
    <dbReference type="NCBI Taxonomy" id="1033736"/>
    <lineage>
        <taxon>Bacteria</taxon>
        <taxon>Bacillati</taxon>
        <taxon>Actinomycetota</taxon>
        <taxon>Actinomycetes</taxon>
        <taxon>Micrococcales</taxon>
        <taxon>Brevibacteriaceae</taxon>
        <taxon>Brevibacterium</taxon>
    </lineage>
</organism>
<gene>
    <name evidence="10" type="ORF">K8V08_13530</name>
</gene>
<name>A0A921MFY2_9MICO</name>
<comment type="subcellular location">
    <subcellularLocation>
        <location evidence="1">Cell membrane</location>
        <topology evidence="1">Multi-pass membrane protein</topology>
    </subcellularLocation>
</comment>
<dbReference type="CDD" id="cd06550">
    <property type="entry name" value="TM_ABC_iron-siderophores_like"/>
    <property type="match status" value="1"/>
</dbReference>
<evidence type="ECO:0000256" key="5">
    <source>
        <dbReference type="ARBA" id="ARBA00022692"/>
    </source>
</evidence>
<keyword evidence="6 9" id="KW-1133">Transmembrane helix</keyword>
<evidence type="ECO:0000256" key="4">
    <source>
        <dbReference type="ARBA" id="ARBA00022475"/>
    </source>
</evidence>
<reference evidence="10" key="2">
    <citation type="submission" date="2021-09" db="EMBL/GenBank/DDBJ databases">
        <authorList>
            <person name="Gilroy R."/>
        </authorList>
    </citation>
    <scope>NUCLEOTIDE SEQUENCE</scope>
    <source>
        <strain evidence="10">ChiGjej5B5-7349</strain>
    </source>
</reference>
<feature type="transmembrane region" description="Helical" evidence="9">
    <location>
        <begin position="277"/>
        <end position="304"/>
    </location>
</feature>
<feature type="region of interest" description="Disordered" evidence="8">
    <location>
        <begin position="1"/>
        <end position="36"/>
    </location>
</feature>
<proteinExistence type="inferred from homology"/>
<dbReference type="Proteomes" id="UP000784435">
    <property type="component" value="Unassembled WGS sequence"/>
</dbReference>
<protein>
    <submittedName>
        <fullName evidence="10">Iron chelate uptake ABC transporter family permease subunit</fullName>
    </submittedName>
</protein>
<dbReference type="EMBL" id="DYUK01000314">
    <property type="protein sequence ID" value="HJG81420.1"/>
    <property type="molecule type" value="Genomic_DNA"/>
</dbReference>
<evidence type="ECO:0000256" key="3">
    <source>
        <dbReference type="ARBA" id="ARBA00022448"/>
    </source>
</evidence>
<sequence>MTATRLSETATAPPEAGRGFGSGVDSGTGGGLGGGGRGPGPGLVTAAVLVVVLVVSLGVAVTLGAASIGVADVVASVRARLTGQDAGLSQMQEGIIWSLRMPRVLTAAAVGAGLALCGAVMQATTRNPLSDPYLLGLSSGASVGAVLALLVGAQALLPPAAFVGAMAALLATVGLAQLAGGLTPSRTILAGVAVSALGGAITSLLIFWNAQGDSYRDILSWLMGSLSGADWADTVLVAVAVVVIGVPIVASGRLLDAFAFGDDAAVALGVRVDLVRWLLLAATAVLTGVLVSVSGAIGFVGLVVPHAVRLLVGPGYRAVLPVSALGGAVLLLWADTLARTAFDPRELPVGIVTAILGAPVFALLLTRRKGGA</sequence>
<reference evidence="10" key="1">
    <citation type="journal article" date="2021" name="PeerJ">
        <title>Extensive microbial diversity within the chicken gut microbiome revealed by metagenomics and culture.</title>
        <authorList>
            <person name="Gilroy R."/>
            <person name="Ravi A."/>
            <person name="Getino M."/>
            <person name="Pursley I."/>
            <person name="Horton D.L."/>
            <person name="Alikhan N.F."/>
            <person name="Baker D."/>
            <person name="Gharbi K."/>
            <person name="Hall N."/>
            <person name="Watson M."/>
            <person name="Adriaenssens E.M."/>
            <person name="Foster-Nyarko E."/>
            <person name="Jarju S."/>
            <person name="Secka A."/>
            <person name="Antonio M."/>
            <person name="Oren A."/>
            <person name="Chaudhuri R.R."/>
            <person name="La Ragione R."/>
            <person name="Hildebrand F."/>
            <person name="Pallen M.J."/>
        </authorList>
    </citation>
    <scope>NUCLEOTIDE SEQUENCE</scope>
    <source>
        <strain evidence="10">ChiGjej5B5-7349</strain>
    </source>
</reference>
<keyword evidence="7 9" id="KW-0472">Membrane</keyword>
<feature type="transmembrane region" description="Helical" evidence="9">
    <location>
        <begin position="316"/>
        <end position="335"/>
    </location>
</feature>
<feature type="transmembrane region" description="Helical" evidence="9">
    <location>
        <begin position="347"/>
        <end position="366"/>
    </location>
</feature>
<evidence type="ECO:0000256" key="7">
    <source>
        <dbReference type="ARBA" id="ARBA00023136"/>
    </source>
</evidence>
<dbReference type="GO" id="GO:0005886">
    <property type="term" value="C:plasma membrane"/>
    <property type="evidence" value="ECO:0007669"/>
    <property type="project" value="UniProtKB-SubCell"/>
</dbReference>
<feature type="transmembrane region" description="Helical" evidence="9">
    <location>
        <begin position="46"/>
        <end position="71"/>
    </location>
</feature>
<comment type="similarity">
    <text evidence="2">Belongs to the binding-protein-dependent transport system permease family. FecCD subfamily.</text>
</comment>
<dbReference type="Gene3D" id="1.10.3470.10">
    <property type="entry name" value="ABC transporter involved in vitamin B12 uptake, BtuC"/>
    <property type="match status" value="1"/>
</dbReference>
<evidence type="ECO:0000256" key="8">
    <source>
        <dbReference type="SAM" id="MobiDB-lite"/>
    </source>
</evidence>
<dbReference type="SUPFAM" id="SSF81345">
    <property type="entry name" value="ABC transporter involved in vitamin B12 uptake, BtuC"/>
    <property type="match status" value="1"/>
</dbReference>
<evidence type="ECO:0000256" key="1">
    <source>
        <dbReference type="ARBA" id="ARBA00004651"/>
    </source>
</evidence>
<dbReference type="FunFam" id="1.10.3470.10:FF:000001">
    <property type="entry name" value="Vitamin B12 ABC transporter permease BtuC"/>
    <property type="match status" value="1"/>
</dbReference>
<feature type="compositionally biased region" description="Gly residues" evidence="8">
    <location>
        <begin position="18"/>
        <end position="36"/>
    </location>
</feature>
<feature type="transmembrane region" description="Helical" evidence="9">
    <location>
        <begin position="133"/>
        <end position="153"/>
    </location>
</feature>